<dbReference type="PROSITE" id="PS50878">
    <property type="entry name" value="RT_POL"/>
    <property type="match status" value="1"/>
</dbReference>
<keyword evidence="5" id="KW-0378">Hydrolase</keyword>
<dbReference type="GO" id="GO:0016787">
    <property type="term" value="F:hydrolase activity"/>
    <property type="evidence" value="ECO:0007669"/>
    <property type="project" value="UniProtKB-KW"/>
</dbReference>
<name>A0ABD0JSL5_9CAEN</name>
<dbReference type="CDD" id="cd09274">
    <property type="entry name" value="RNase_HI_RT_Ty3"/>
    <property type="match status" value="1"/>
</dbReference>
<feature type="compositionally biased region" description="Acidic residues" evidence="7">
    <location>
        <begin position="307"/>
        <end position="316"/>
    </location>
</feature>
<evidence type="ECO:0000256" key="7">
    <source>
        <dbReference type="SAM" id="MobiDB-lite"/>
    </source>
</evidence>
<dbReference type="Pfam" id="PF24626">
    <property type="entry name" value="SH3_Tf2-1"/>
    <property type="match status" value="1"/>
</dbReference>
<evidence type="ECO:0000256" key="1">
    <source>
        <dbReference type="ARBA" id="ARBA00022679"/>
    </source>
</evidence>
<dbReference type="FunFam" id="3.30.420.10:FF:000032">
    <property type="entry name" value="Retrovirus-related Pol polyprotein from transposon 297-like Protein"/>
    <property type="match status" value="1"/>
</dbReference>
<dbReference type="Pfam" id="PF00078">
    <property type="entry name" value="RVT_1"/>
    <property type="match status" value="1"/>
</dbReference>
<dbReference type="SUPFAM" id="SSF56672">
    <property type="entry name" value="DNA/RNA polymerases"/>
    <property type="match status" value="1"/>
</dbReference>
<evidence type="ECO:0000256" key="4">
    <source>
        <dbReference type="ARBA" id="ARBA00022759"/>
    </source>
</evidence>
<dbReference type="Proteomes" id="UP001519460">
    <property type="component" value="Unassembled WGS sequence"/>
</dbReference>
<keyword evidence="6" id="KW-0695">RNA-directed DNA polymerase</keyword>
<comment type="caution">
    <text evidence="10">The sequence shown here is derived from an EMBL/GenBank/DDBJ whole genome shotgun (WGS) entry which is preliminary data.</text>
</comment>
<keyword evidence="11" id="KW-1185">Reference proteome</keyword>
<keyword evidence="3" id="KW-0540">Nuclease</keyword>
<evidence type="ECO:0000313" key="11">
    <source>
        <dbReference type="Proteomes" id="UP001519460"/>
    </source>
</evidence>
<dbReference type="Pfam" id="PF17917">
    <property type="entry name" value="RT_RNaseH"/>
    <property type="match status" value="1"/>
</dbReference>
<evidence type="ECO:0000256" key="2">
    <source>
        <dbReference type="ARBA" id="ARBA00022695"/>
    </source>
</evidence>
<dbReference type="GO" id="GO:0003964">
    <property type="term" value="F:RNA-directed DNA polymerase activity"/>
    <property type="evidence" value="ECO:0007669"/>
    <property type="project" value="UniProtKB-KW"/>
</dbReference>
<organism evidence="10 11">
    <name type="scientific">Batillaria attramentaria</name>
    <dbReference type="NCBI Taxonomy" id="370345"/>
    <lineage>
        <taxon>Eukaryota</taxon>
        <taxon>Metazoa</taxon>
        <taxon>Spiralia</taxon>
        <taxon>Lophotrochozoa</taxon>
        <taxon>Mollusca</taxon>
        <taxon>Gastropoda</taxon>
        <taxon>Caenogastropoda</taxon>
        <taxon>Sorbeoconcha</taxon>
        <taxon>Cerithioidea</taxon>
        <taxon>Batillariidae</taxon>
        <taxon>Batillaria</taxon>
    </lineage>
</organism>
<dbReference type="InterPro" id="IPR041373">
    <property type="entry name" value="RT_RNaseH"/>
</dbReference>
<dbReference type="CDD" id="cd01647">
    <property type="entry name" value="RT_LTR"/>
    <property type="match status" value="1"/>
</dbReference>
<dbReference type="InterPro" id="IPR000477">
    <property type="entry name" value="RT_dom"/>
</dbReference>
<evidence type="ECO:0000259" key="8">
    <source>
        <dbReference type="PROSITE" id="PS50878"/>
    </source>
</evidence>
<dbReference type="AlphaFoldDB" id="A0ABD0JSL5"/>
<evidence type="ECO:0000256" key="3">
    <source>
        <dbReference type="ARBA" id="ARBA00022722"/>
    </source>
</evidence>
<protein>
    <recommendedName>
        <fullName evidence="12">Reverse transcriptase</fullName>
    </recommendedName>
</protein>
<dbReference type="PROSITE" id="PS50994">
    <property type="entry name" value="INTEGRASE"/>
    <property type="match status" value="1"/>
</dbReference>
<keyword evidence="2" id="KW-0548">Nucleotidyltransferase</keyword>
<proteinExistence type="predicted"/>
<evidence type="ECO:0000313" key="10">
    <source>
        <dbReference type="EMBL" id="KAK7477624.1"/>
    </source>
</evidence>
<dbReference type="GO" id="GO:0004519">
    <property type="term" value="F:endonuclease activity"/>
    <property type="evidence" value="ECO:0007669"/>
    <property type="project" value="UniProtKB-KW"/>
</dbReference>
<dbReference type="InterPro" id="IPR012337">
    <property type="entry name" value="RNaseH-like_sf"/>
</dbReference>
<feature type="domain" description="Integrase catalytic" evidence="9">
    <location>
        <begin position="39"/>
        <end position="158"/>
    </location>
</feature>
<keyword evidence="4" id="KW-0255">Endonuclease</keyword>
<keyword evidence="1" id="KW-0808">Transferase</keyword>
<dbReference type="Gene3D" id="3.30.420.10">
    <property type="entry name" value="Ribonuclease H-like superfamily/Ribonuclease H"/>
    <property type="match status" value="1"/>
</dbReference>
<dbReference type="Gene3D" id="3.30.70.270">
    <property type="match status" value="2"/>
</dbReference>
<dbReference type="EMBL" id="JACVVK020000344">
    <property type="protein sequence ID" value="KAK7477624.1"/>
    <property type="molecule type" value="Genomic_DNA"/>
</dbReference>
<dbReference type="InterPro" id="IPR050951">
    <property type="entry name" value="Retrovirus_Pol_polyprotein"/>
</dbReference>
<reference evidence="10 11" key="1">
    <citation type="journal article" date="2023" name="Sci. Data">
        <title>Genome assembly of the Korean intertidal mud-creeper Batillaria attramentaria.</title>
        <authorList>
            <person name="Patra A.K."/>
            <person name="Ho P.T."/>
            <person name="Jun S."/>
            <person name="Lee S.J."/>
            <person name="Kim Y."/>
            <person name="Won Y.J."/>
        </authorList>
    </citation>
    <scope>NUCLEOTIDE SEQUENCE [LARGE SCALE GENOMIC DNA]</scope>
    <source>
        <strain evidence="10">Wonlab-2016</strain>
    </source>
</reference>
<dbReference type="PANTHER" id="PTHR37984">
    <property type="entry name" value="PROTEIN CBG26694"/>
    <property type="match status" value="1"/>
</dbReference>
<accession>A0ABD0JSL5</accession>
<dbReference type="InterPro" id="IPR036397">
    <property type="entry name" value="RNaseH_sf"/>
</dbReference>
<dbReference type="FunFam" id="3.30.70.270:FF:000020">
    <property type="entry name" value="Transposon Tf2-6 polyprotein-like Protein"/>
    <property type="match status" value="1"/>
</dbReference>
<dbReference type="InterPro" id="IPR056924">
    <property type="entry name" value="SH3_Tf2-1"/>
</dbReference>
<gene>
    <name evidence="10" type="ORF">BaRGS_00031102</name>
</gene>
<dbReference type="SUPFAM" id="SSF53098">
    <property type="entry name" value="Ribonuclease H-like"/>
    <property type="match status" value="1"/>
</dbReference>
<dbReference type="PANTHER" id="PTHR37984:SF5">
    <property type="entry name" value="PROTEIN NYNRIN-LIKE"/>
    <property type="match status" value="1"/>
</dbReference>
<evidence type="ECO:0000256" key="6">
    <source>
        <dbReference type="ARBA" id="ARBA00022918"/>
    </source>
</evidence>
<dbReference type="Gene3D" id="3.10.10.10">
    <property type="entry name" value="HIV Type 1 Reverse Transcriptase, subunit A, domain 1"/>
    <property type="match status" value="1"/>
</dbReference>
<evidence type="ECO:0000256" key="5">
    <source>
        <dbReference type="ARBA" id="ARBA00022801"/>
    </source>
</evidence>
<dbReference type="InterPro" id="IPR043502">
    <property type="entry name" value="DNA/RNA_pol_sf"/>
</dbReference>
<feature type="region of interest" description="Disordered" evidence="7">
    <location>
        <begin position="303"/>
        <end position="335"/>
    </location>
</feature>
<evidence type="ECO:0000259" key="9">
    <source>
        <dbReference type="PROSITE" id="PS50994"/>
    </source>
</evidence>
<dbReference type="InterPro" id="IPR001584">
    <property type="entry name" value="Integrase_cat-core"/>
</dbReference>
<evidence type="ECO:0008006" key="12">
    <source>
        <dbReference type="Google" id="ProtNLM"/>
    </source>
</evidence>
<dbReference type="InterPro" id="IPR043128">
    <property type="entry name" value="Rev_trsase/Diguanyl_cyclase"/>
</dbReference>
<sequence length="802" mass="90964">MSLSAVSGLTSSGRSSQHRNAKIVTSWLLLTTLRAILEATPLPSIEAERVAEALWEMWTRLGVPREVLTDNGTQFVSELMQEVNRLLCIRGLTTTPYHAQCNGLVERFNGTLKTMLRKLCQDRPRDWDRFIPALLFAYREVPQDSLGFSPFELLYGRAVRGPLQILKEAWTHDSEEEVKTSVQYVLDLRDRLEAMSHLAQENLGRSAERYAAAFDRKAKPRYFAVGSRVLLLLPGKKNKLEMAWQGPYEVIERVGEVDYRIRVGDRVRLFHANLLKAYQERDSALTSTPSVSPPAAHVAVVMSEGQPEADSEESDELPVPALESEEGPADVSLNPDLPQEQQRDILQVCERHAACLTDLPGRTSLEEFSITLGDSRPVFVRPRPIPYSQVDVVKQEVAAMLNMGVIQRASSPYSAPIVLVKKKDGRVRFCIDYRQLNRITVFDAEPLPDIDYLFGRLQDARYFSKIDLAKGYWQIPVREEDRPKLAFTTPQGQFEWLVMPFGLQNAVAVFSRMMRKLLGPLNRDDVVNFMDDILVATKLFQVHLEVLDRVFCRLEEAGLTARPKKCFLGFQELEYLGHTIGNGRMGPSPGKLDQLKAARRPVSKKETRAFLGLASFYRRYIPHFAAIAFPLTELTKKTQPTRVNWTPACEEAFQTLKERLCAKPVVCLPDLHQPFTLQTDASDVGLGAVLLQERDGQLQPVMYASRKLSDAEKRYAVTERECLAVVWAIKKFELYLYGREFTLQTDHQALQYLQSSKTANGRLMRWALWLQPFSFRVEVIPGKANVGADYLSRVVPEESSEP</sequence>
<feature type="domain" description="Reverse transcriptase" evidence="8">
    <location>
        <begin position="401"/>
        <end position="580"/>
    </location>
</feature>